<evidence type="ECO:0000256" key="3">
    <source>
        <dbReference type="ARBA" id="ARBA00010617"/>
    </source>
</evidence>
<dbReference type="InterPro" id="IPR050364">
    <property type="entry name" value="Cytochrome_P450_fung"/>
</dbReference>
<evidence type="ECO:0000313" key="10">
    <source>
        <dbReference type="EMBL" id="CAE6459036.1"/>
    </source>
</evidence>
<dbReference type="Proteomes" id="UP000663841">
    <property type="component" value="Unassembled WGS sequence"/>
</dbReference>
<dbReference type="EMBL" id="CAJMWW010000225">
    <property type="protein sequence ID" value="CAE6459036.1"/>
    <property type="molecule type" value="Genomic_DNA"/>
</dbReference>
<dbReference type="InterPro" id="IPR001128">
    <property type="entry name" value="Cyt_P450"/>
</dbReference>
<dbReference type="AlphaFoldDB" id="A0A8H3BLR4"/>
<dbReference type="PRINTS" id="PR00385">
    <property type="entry name" value="P450"/>
</dbReference>
<accession>A0A8H3BLR4</accession>
<dbReference type="InterPro" id="IPR017972">
    <property type="entry name" value="Cyt_P450_CS"/>
</dbReference>
<comment type="cofactor">
    <cofactor evidence="1 9">
        <name>heme</name>
        <dbReference type="ChEBI" id="CHEBI:30413"/>
    </cofactor>
</comment>
<keyword evidence="7 9" id="KW-0408">Iron</keyword>
<evidence type="ECO:0000256" key="7">
    <source>
        <dbReference type="ARBA" id="ARBA00023004"/>
    </source>
</evidence>
<dbReference type="PANTHER" id="PTHR46300">
    <property type="entry name" value="P450, PUTATIVE (EUROFUNG)-RELATED-RELATED"/>
    <property type="match status" value="1"/>
</dbReference>
<dbReference type="PROSITE" id="PS00086">
    <property type="entry name" value="CYTOCHROME_P450"/>
    <property type="match status" value="2"/>
</dbReference>
<dbReference type="GO" id="GO:0004497">
    <property type="term" value="F:monooxygenase activity"/>
    <property type="evidence" value="ECO:0007669"/>
    <property type="project" value="UniProtKB-KW"/>
</dbReference>
<keyword evidence="6" id="KW-0560">Oxidoreductase</keyword>
<comment type="caution">
    <text evidence="10">The sequence shown here is derived from an EMBL/GenBank/DDBJ whole genome shotgun (WGS) entry which is preliminary data.</text>
</comment>
<keyword evidence="8" id="KW-0503">Monooxygenase</keyword>
<feature type="binding site" description="axial binding residue" evidence="9">
    <location>
        <position position="456"/>
    </location>
    <ligand>
        <name>heme</name>
        <dbReference type="ChEBI" id="CHEBI:30413"/>
    </ligand>
    <ligandPart>
        <name>Fe</name>
        <dbReference type="ChEBI" id="CHEBI:18248"/>
    </ligandPart>
</feature>
<protein>
    <recommendedName>
        <fullName evidence="12">O-methylsterigmatocystin oxidoreductase</fullName>
    </recommendedName>
</protein>
<comment type="similarity">
    <text evidence="3">Belongs to the cytochrome P450 family.</text>
</comment>
<proteinExistence type="inferred from homology"/>
<reference evidence="10" key="1">
    <citation type="submission" date="2021-01" db="EMBL/GenBank/DDBJ databases">
        <authorList>
            <person name="Kaushik A."/>
        </authorList>
    </citation>
    <scope>NUCLEOTIDE SEQUENCE</scope>
    <source>
        <strain evidence="10">AG3-T5</strain>
    </source>
</reference>
<dbReference type="CDD" id="cd11065">
    <property type="entry name" value="CYP64-like"/>
    <property type="match status" value="1"/>
</dbReference>
<evidence type="ECO:0000256" key="8">
    <source>
        <dbReference type="ARBA" id="ARBA00023033"/>
    </source>
</evidence>
<gene>
    <name evidence="10" type="ORF">RDB_LOCUS146241</name>
</gene>
<comment type="pathway">
    <text evidence="2">Secondary metabolite biosynthesis.</text>
</comment>
<dbReference type="Pfam" id="PF00067">
    <property type="entry name" value="p450"/>
    <property type="match status" value="2"/>
</dbReference>
<dbReference type="SUPFAM" id="SSF48264">
    <property type="entry name" value="Cytochrome P450"/>
    <property type="match status" value="2"/>
</dbReference>
<dbReference type="PRINTS" id="PR00463">
    <property type="entry name" value="EP450I"/>
</dbReference>
<keyword evidence="5 9" id="KW-0479">Metal-binding</keyword>
<evidence type="ECO:0000256" key="2">
    <source>
        <dbReference type="ARBA" id="ARBA00005179"/>
    </source>
</evidence>
<sequence length="995" mass="112018">MACISLRNWTNKRWPWTCYLPPPSIGMGNLEVLFAGCIGASAVAWVLSRTFRAQLPLPPGPSGHWLWGNIAEINTPHRPVKAATEWKELYGDILCLRTVSNTTIIINSEALVRELLEKRAGETSDRPSNVFVRELMGWNTSTVLQKHNNRHRQLRKTMALVLQQSQARTYSSLHSSNLLQFLRALAKTPDDYMNHIDDSASRFIMNLAYGHEIVEDDPLVAAVRAGQIYMEDGLATHRWVNSFPFLRYYPAWAPGGEFQKVAREGLRRRLEFANVPFDTRRNEIVRPSFTSQLLEQKGGVNASEEDVDLIKWSAAALFGGGTATTVSILATLIFCLALHPEITKKAQEEIDRVIGRDRLPTVQDRGSLPYVEAVLQEAMRYYPVVPLCIPHSTEQDIEFRGYRIPKGSSIEPNIWAILHDPNTYPDPYTFQPERYLQNHPAPDPRKYIFGFGRRVCPGIHVAYDSTFINCAGLVSAFDFEASAELLASVEVLGGRESPEMWKLFNSSKIVALESHVEKYVPLYGDIIQISEPLKTRVVLNSVDAVTEVLEKQSALTSDRSRNVVLLEMTGMEHAIGFRNHDEQHKRLRRVLASGLHPAAARSYDDLHTATTAYFLRDVLVRIGRDSLVVDNQGSKSIVDNSHAKALSESIQDSVGRFILHLTFGHVSVENDPVLRGQNRLAFLLTSGLAIHYWANDFPILRHIPSWFPGSGFKRHAEYMREIRNQTVKETFEPVLDKALRGIAQLPSYTSNLIELKGGRSISEEDKYLVKWTSSAMFGAGSTTTTALIHSFIFAMCIHPEIASKVQAEIDSQVGRDRIPTLSDQEVLPYTDAVLKEVIRCYPVFSLGLDHCAREDIEVRGYRIKKGTIIEGNIWALMHDPVMYPNPYTFSPDRFLKSTPDTDPRHFLFGFGRRVCPGQHVANNSAFMMCATFMSVFDIVASQETKDKAKQSAREPWKMMKPYGPMEPMPFGCKVKPRDDAAAAVLETCKDIAIIA</sequence>
<dbReference type="GO" id="GO:0020037">
    <property type="term" value="F:heme binding"/>
    <property type="evidence" value="ECO:0007669"/>
    <property type="project" value="InterPro"/>
</dbReference>
<evidence type="ECO:0000256" key="1">
    <source>
        <dbReference type="ARBA" id="ARBA00001971"/>
    </source>
</evidence>
<name>A0A8H3BLR4_9AGAM</name>
<evidence type="ECO:0008006" key="12">
    <source>
        <dbReference type="Google" id="ProtNLM"/>
    </source>
</evidence>
<dbReference type="InterPro" id="IPR036396">
    <property type="entry name" value="Cyt_P450_sf"/>
</dbReference>
<dbReference type="GO" id="GO:0016705">
    <property type="term" value="F:oxidoreductase activity, acting on paired donors, with incorporation or reduction of molecular oxygen"/>
    <property type="evidence" value="ECO:0007669"/>
    <property type="project" value="InterPro"/>
</dbReference>
<keyword evidence="4 9" id="KW-0349">Heme</keyword>
<evidence type="ECO:0000256" key="5">
    <source>
        <dbReference type="ARBA" id="ARBA00022723"/>
    </source>
</evidence>
<evidence type="ECO:0000256" key="6">
    <source>
        <dbReference type="ARBA" id="ARBA00023002"/>
    </source>
</evidence>
<evidence type="ECO:0000256" key="9">
    <source>
        <dbReference type="PIRSR" id="PIRSR602401-1"/>
    </source>
</evidence>
<dbReference type="GO" id="GO:0005506">
    <property type="term" value="F:iron ion binding"/>
    <property type="evidence" value="ECO:0007669"/>
    <property type="project" value="InterPro"/>
</dbReference>
<organism evidence="10 11">
    <name type="scientific">Rhizoctonia solani</name>
    <dbReference type="NCBI Taxonomy" id="456999"/>
    <lineage>
        <taxon>Eukaryota</taxon>
        <taxon>Fungi</taxon>
        <taxon>Dikarya</taxon>
        <taxon>Basidiomycota</taxon>
        <taxon>Agaricomycotina</taxon>
        <taxon>Agaricomycetes</taxon>
        <taxon>Cantharellales</taxon>
        <taxon>Ceratobasidiaceae</taxon>
        <taxon>Rhizoctonia</taxon>
    </lineage>
</organism>
<dbReference type="PANTHER" id="PTHR46300:SF7">
    <property type="entry name" value="P450, PUTATIVE (EUROFUNG)-RELATED"/>
    <property type="match status" value="1"/>
</dbReference>
<evidence type="ECO:0000313" key="11">
    <source>
        <dbReference type="Proteomes" id="UP000663841"/>
    </source>
</evidence>
<dbReference type="InterPro" id="IPR002401">
    <property type="entry name" value="Cyt_P450_E_grp-I"/>
</dbReference>
<evidence type="ECO:0000256" key="4">
    <source>
        <dbReference type="ARBA" id="ARBA00022617"/>
    </source>
</evidence>
<dbReference type="Gene3D" id="1.10.630.10">
    <property type="entry name" value="Cytochrome P450"/>
    <property type="match status" value="2"/>
</dbReference>